<dbReference type="Pfam" id="PF22599">
    <property type="entry name" value="SecDF_P1_head"/>
    <property type="match status" value="1"/>
</dbReference>
<dbReference type="EMBL" id="BCSZ01000030">
    <property type="protein sequence ID" value="GAT03000.1"/>
    <property type="molecule type" value="Genomic_DNA"/>
</dbReference>
<evidence type="ECO:0000256" key="7">
    <source>
        <dbReference type="ARBA" id="ARBA00023136"/>
    </source>
</evidence>
<name>A0A100WRR9_MYCFO</name>
<keyword evidence="1" id="KW-0813">Transport</keyword>
<reference evidence="12" key="2">
    <citation type="submission" date="2016-02" db="EMBL/GenBank/DDBJ databases">
        <title>Draft genome sequence of five rapidly growing Mycobacterium species.</title>
        <authorList>
            <person name="Katahira K."/>
            <person name="Gotou Y."/>
            <person name="Iida K."/>
            <person name="Ogura Y."/>
            <person name="Hayashi T."/>
        </authorList>
    </citation>
    <scope>NUCLEOTIDE SEQUENCE [LARGE SCALE GENOMIC DNA]</scope>
    <source>
        <strain evidence="12">JCM6368</strain>
    </source>
</reference>
<evidence type="ECO:0000256" key="3">
    <source>
        <dbReference type="ARBA" id="ARBA00022692"/>
    </source>
</evidence>
<protein>
    <submittedName>
        <fullName evidence="11">Preprotein translocase subunit SecD</fullName>
    </submittedName>
</protein>
<evidence type="ECO:0000256" key="6">
    <source>
        <dbReference type="ARBA" id="ARBA00023010"/>
    </source>
</evidence>
<sequence length="366" mass="38673">MSYPPPPHFPPQLPPQPPPRRHTTTALTRTLGVLFLVVLVGGYAAAVLLTRHIWDDREATRITYATVTSDGAPASADALVKVRDVVEKRLYGIGFSGSEVKIDNDTVVVTVPSRDPDTVRDIAMPGQLTIRPVVHAMAAKTGPQTPPPAPGATKPFPAQRISDEKELRQSTNPSIQILALQYQATRCGDEDALAGHDDPNLPLVTCSADGQTVYLLSKAVLSGAEISEADSGYNRDAGRYVVDVALTDAGTNTWSEFTSANIGAQTAFTLDSRVVSAPQIREAISGGQLQISGDFTAESARELAGILGSGSLPFSLSPESSADAMLPATLIAKLLRVLVIAVGIGVLAITVTGAVYLVRRPATPHW</sequence>
<dbReference type="PANTHER" id="PTHR30081">
    <property type="entry name" value="PROTEIN-EXPORT MEMBRANE PROTEIN SEC"/>
    <property type="match status" value="1"/>
</dbReference>
<keyword evidence="6" id="KW-0811">Translocation</keyword>
<dbReference type="GO" id="GO:0005886">
    <property type="term" value="C:plasma membrane"/>
    <property type="evidence" value="ECO:0007669"/>
    <property type="project" value="TreeGrafter"/>
</dbReference>
<evidence type="ECO:0000256" key="5">
    <source>
        <dbReference type="ARBA" id="ARBA00022989"/>
    </source>
</evidence>
<keyword evidence="4" id="KW-0653">Protein transport</keyword>
<evidence type="ECO:0000256" key="4">
    <source>
        <dbReference type="ARBA" id="ARBA00022927"/>
    </source>
</evidence>
<evidence type="ECO:0000256" key="9">
    <source>
        <dbReference type="SAM" id="Phobius"/>
    </source>
</evidence>
<feature type="transmembrane region" description="Helical" evidence="9">
    <location>
        <begin position="26"/>
        <end position="49"/>
    </location>
</feature>
<keyword evidence="7 9" id="KW-0472">Membrane</keyword>
<keyword evidence="5 9" id="KW-1133">Transmembrane helix</keyword>
<feature type="compositionally biased region" description="Pro residues" evidence="8">
    <location>
        <begin position="1"/>
        <end position="18"/>
    </location>
</feature>
<keyword evidence="2" id="KW-1003">Cell membrane</keyword>
<dbReference type="AlphaFoldDB" id="A0A100WRR9"/>
<accession>A0A100WRR9</accession>
<dbReference type="InterPro" id="IPR054384">
    <property type="entry name" value="SecDF_P1_head"/>
</dbReference>
<proteinExistence type="predicted"/>
<reference evidence="11 12" key="1">
    <citation type="journal article" date="2016" name="Genome Announc.">
        <title>Draft Genome Sequences of Five Rapidly Growing Mycobacterium Species, M. thermoresistibile, M. fortuitum subsp. acetamidolyticum, M. canariasense, M. brisbanense, and M. novocastrense.</title>
        <authorList>
            <person name="Katahira K."/>
            <person name="Ogura Y."/>
            <person name="Gotoh Y."/>
            <person name="Hayashi T."/>
        </authorList>
    </citation>
    <scope>NUCLEOTIDE SEQUENCE [LARGE SCALE GENOMIC DNA]</scope>
    <source>
        <strain evidence="11 12">JCM6368</strain>
    </source>
</reference>
<dbReference type="GO" id="GO:0015031">
    <property type="term" value="P:protein transport"/>
    <property type="evidence" value="ECO:0007669"/>
    <property type="project" value="UniProtKB-KW"/>
</dbReference>
<evidence type="ECO:0000313" key="11">
    <source>
        <dbReference type="EMBL" id="GAT03000.1"/>
    </source>
</evidence>
<gene>
    <name evidence="11" type="ORF">RMCFA_3112</name>
</gene>
<evidence type="ECO:0000256" key="8">
    <source>
        <dbReference type="SAM" id="MobiDB-lite"/>
    </source>
</evidence>
<dbReference type="PANTHER" id="PTHR30081:SF1">
    <property type="entry name" value="PROTEIN TRANSLOCASE SUBUNIT SECD"/>
    <property type="match status" value="1"/>
</dbReference>
<evidence type="ECO:0000256" key="2">
    <source>
        <dbReference type="ARBA" id="ARBA00022475"/>
    </source>
</evidence>
<feature type="transmembrane region" description="Helical" evidence="9">
    <location>
        <begin position="334"/>
        <end position="358"/>
    </location>
</feature>
<dbReference type="InterPro" id="IPR022813">
    <property type="entry name" value="SecD/SecF_arch_bac"/>
</dbReference>
<dbReference type="Proteomes" id="UP000069705">
    <property type="component" value="Unassembled WGS sequence"/>
</dbReference>
<dbReference type="Gene3D" id="3.30.1360.200">
    <property type="match status" value="1"/>
</dbReference>
<organism evidence="11 12">
    <name type="scientific">Mycolicibacterium fortuitum subsp. acetamidolyticum</name>
    <dbReference type="NCBI Taxonomy" id="144550"/>
    <lineage>
        <taxon>Bacteria</taxon>
        <taxon>Bacillati</taxon>
        <taxon>Actinomycetota</taxon>
        <taxon>Actinomycetes</taxon>
        <taxon>Mycobacteriales</taxon>
        <taxon>Mycobacteriaceae</taxon>
        <taxon>Mycolicibacterium</taxon>
    </lineage>
</organism>
<feature type="region of interest" description="Disordered" evidence="8">
    <location>
        <begin position="1"/>
        <end position="22"/>
    </location>
</feature>
<feature type="domain" description="SecDF P1 head subdomain" evidence="10">
    <location>
        <begin position="209"/>
        <end position="313"/>
    </location>
</feature>
<evidence type="ECO:0000259" key="10">
    <source>
        <dbReference type="Pfam" id="PF22599"/>
    </source>
</evidence>
<evidence type="ECO:0000313" key="12">
    <source>
        <dbReference type="Proteomes" id="UP000069705"/>
    </source>
</evidence>
<dbReference type="Gene3D" id="3.30.70.3400">
    <property type="match status" value="1"/>
</dbReference>
<comment type="caution">
    <text evidence="11">The sequence shown here is derived from an EMBL/GenBank/DDBJ whole genome shotgun (WGS) entry which is preliminary data.</text>
</comment>
<keyword evidence="3 9" id="KW-0812">Transmembrane</keyword>
<evidence type="ECO:0000256" key="1">
    <source>
        <dbReference type="ARBA" id="ARBA00022448"/>
    </source>
</evidence>
<dbReference type="RefSeq" id="WP_131809069.1">
    <property type="nucleotide sequence ID" value="NZ_BCSZ01000030.1"/>
</dbReference>